<gene>
    <name evidence="5" type="ORF">ACD591_07345</name>
    <name evidence="4" type="ORF">FOE74_13395</name>
</gene>
<keyword evidence="2 5" id="KW-0378">Hydrolase</keyword>
<dbReference type="PANTHER" id="PTHR10655:SF17">
    <property type="entry name" value="LYSOPHOSPHOLIPASE-LIKE PROTEIN 1"/>
    <property type="match status" value="1"/>
</dbReference>
<dbReference type="Gene3D" id="3.40.50.1820">
    <property type="entry name" value="alpha/beta hydrolase"/>
    <property type="match status" value="1"/>
</dbReference>
<sequence>MYTHQKHVITQGKPLSETGKALIMIHGRGATAQSILSLADHLPVEDFSLFAPQATNHSWYPYSFMAPIEQNQPALDSALAQVHDLVKAIAQEGISSQNIYLLGFSQGACLTAEYAARKAQQFGGLFLFTGGLIGPQVTTSRYKGTFEGTPVLITTGDPDPHVPVSRVEETAQIMEAQGAVVTKKIYKGRPHTISPEELDLARPLLAGSPEE</sequence>
<feature type="domain" description="Phospholipase/carboxylesterase/thioesterase" evidence="3">
    <location>
        <begin position="17"/>
        <end position="200"/>
    </location>
</feature>
<evidence type="ECO:0000259" key="3">
    <source>
        <dbReference type="Pfam" id="PF02230"/>
    </source>
</evidence>
<dbReference type="GO" id="GO:0016787">
    <property type="term" value="F:hydrolase activity"/>
    <property type="evidence" value="ECO:0007669"/>
    <property type="project" value="UniProtKB-KW"/>
</dbReference>
<dbReference type="InterPro" id="IPR029058">
    <property type="entry name" value="AB_hydrolase_fold"/>
</dbReference>
<proteinExistence type="inferred from homology"/>
<evidence type="ECO:0000313" key="7">
    <source>
        <dbReference type="Proteomes" id="UP001570846"/>
    </source>
</evidence>
<reference evidence="4 6" key="2">
    <citation type="submission" date="2019-09" db="EMBL/GenBank/DDBJ databases">
        <title>A bacterium isolated from glacier soil.</title>
        <authorList>
            <person name="Liu Q."/>
        </authorList>
    </citation>
    <scope>NUCLEOTIDE SEQUENCE [LARGE SCALE GENOMIC DNA]</scope>
    <source>
        <strain evidence="4 6">MDT1-10-3</strain>
    </source>
</reference>
<comment type="caution">
    <text evidence="4">The sequence shown here is derived from an EMBL/GenBank/DDBJ whole genome shotgun (WGS) entry which is preliminary data.</text>
</comment>
<dbReference type="Proteomes" id="UP001570846">
    <property type="component" value="Unassembled WGS sequence"/>
</dbReference>
<dbReference type="OrthoDB" id="9801763at2"/>
<reference evidence="5 7" key="3">
    <citation type="submission" date="2024-08" db="EMBL/GenBank/DDBJ databases">
        <authorList>
            <person name="Wei W."/>
        </authorList>
    </citation>
    <scope>NUCLEOTIDE SEQUENCE [LARGE SCALE GENOMIC DNA]</scope>
    <source>
        <strain evidence="5 7">XU2</strain>
    </source>
</reference>
<dbReference type="InterPro" id="IPR003140">
    <property type="entry name" value="PLipase/COase/thioEstase"/>
</dbReference>
<name>A0A5M8QEV5_9BACT</name>
<evidence type="ECO:0000313" key="4">
    <source>
        <dbReference type="EMBL" id="KAA6433460.1"/>
    </source>
</evidence>
<dbReference type="PANTHER" id="PTHR10655">
    <property type="entry name" value="LYSOPHOSPHOLIPASE-RELATED"/>
    <property type="match status" value="1"/>
</dbReference>
<evidence type="ECO:0000313" key="6">
    <source>
        <dbReference type="Proteomes" id="UP000323866"/>
    </source>
</evidence>
<dbReference type="EMBL" id="VKKZ01000021">
    <property type="protein sequence ID" value="KAA6433460.1"/>
    <property type="molecule type" value="Genomic_DNA"/>
</dbReference>
<reference evidence="4 6" key="1">
    <citation type="submission" date="2019-07" db="EMBL/GenBank/DDBJ databases">
        <authorList>
            <person name="Qu J.-H."/>
        </authorList>
    </citation>
    <scope>NUCLEOTIDE SEQUENCE [LARGE SCALE GENOMIC DNA]</scope>
    <source>
        <strain evidence="4 6">MDT1-10-3</strain>
    </source>
</reference>
<accession>A0A5M8QEV5</accession>
<dbReference type="Pfam" id="PF02230">
    <property type="entry name" value="Abhydrolase_2"/>
    <property type="match status" value="1"/>
</dbReference>
<organism evidence="4 6">
    <name type="scientific">Rufibacter glacialis</name>
    <dbReference type="NCBI Taxonomy" id="1259555"/>
    <lineage>
        <taxon>Bacteria</taxon>
        <taxon>Pseudomonadati</taxon>
        <taxon>Bacteroidota</taxon>
        <taxon>Cytophagia</taxon>
        <taxon>Cytophagales</taxon>
        <taxon>Hymenobacteraceae</taxon>
        <taxon>Rufibacter</taxon>
    </lineage>
</organism>
<dbReference type="AlphaFoldDB" id="A0A5M8QEV5"/>
<protein>
    <submittedName>
        <fullName evidence="5">Alpha/beta hydrolase</fullName>
    </submittedName>
    <submittedName>
        <fullName evidence="4">Phospholipase</fullName>
    </submittedName>
</protein>
<evidence type="ECO:0000313" key="5">
    <source>
        <dbReference type="EMBL" id="MFA1771101.1"/>
    </source>
</evidence>
<evidence type="ECO:0000256" key="2">
    <source>
        <dbReference type="ARBA" id="ARBA00022801"/>
    </source>
</evidence>
<comment type="similarity">
    <text evidence="1">Belongs to the AB hydrolase superfamily. AB hydrolase 2 family.</text>
</comment>
<dbReference type="RefSeq" id="WP_149099119.1">
    <property type="nucleotide sequence ID" value="NZ_BMMG01000004.1"/>
</dbReference>
<keyword evidence="7" id="KW-1185">Reference proteome</keyword>
<dbReference type="EMBL" id="JBGOGF010000003">
    <property type="protein sequence ID" value="MFA1771101.1"/>
    <property type="molecule type" value="Genomic_DNA"/>
</dbReference>
<dbReference type="SUPFAM" id="SSF53474">
    <property type="entry name" value="alpha/beta-Hydrolases"/>
    <property type="match status" value="1"/>
</dbReference>
<evidence type="ECO:0000256" key="1">
    <source>
        <dbReference type="ARBA" id="ARBA00006499"/>
    </source>
</evidence>
<dbReference type="Proteomes" id="UP000323866">
    <property type="component" value="Unassembled WGS sequence"/>
</dbReference>
<dbReference type="InterPro" id="IPR050565">
    <property type="entry name" value="LYPA1-2/EST-like"/>
</dbReference>